<dbReference type="SUPFAM" id="SSF49482">
    <property type="entry name" value="Aromatic compound dioxygenase"/>
    <property type="match status" value="1"/>
</dbReference>
<dbReference type="AlphaFoldDB" id="A0A3N4J064"/>
<dbReference type="PANTHER" id="PTHR34315:SF1">
    <property type="entry name" value="INTRADIOL RING-CLEAVAGE DIOXYGENASES DOMAIN-CONTAINING PROTEIN-RELATED"/>
    <property type="match status" value="1"/>
</dbReference>
<protein>
    <recommendedName>
        <fullName evidence="3">Aromatic compound dioxygenase</fullName>
    </recommendedName>
</protein>
<proteinExistence type="predicted"/>
<name>A0A3N4J064_9PEZI</name>
<evidence type="ECO:0000313" key="1">
    <source>
        <dbReference type="EMBL" id="RPA91536.1"/>
    </source>
</evidence>
<accession>A0A3N4J064</accession>
<dbReference type="Proteomes" id="UP000276215">
    <property type="component" value="Unassembled WGS sequence"/>
</dbReference>
<gene>
    <name evidence="1" type="ORF">L873DRAFT_1848221</name>
</gene>
<dbReference type="Gene3D" id="2.60.130.10">
    <property type="entry name" value="Aromatic compound dioxygenase"/>
    <property type="match status" value="1"/>
</dbReference>
<sequence length="248" mass="27030">MGFLLCGAFRRVVGVDGCWDVVNMDQLLGFGLTTTVITGEYIRQDVQSCKPVEGMCLDIRSGVYSGVVASRNHDSADTTNLNKTFLRALQPTDPNGVAQFLTLFPGHYHGRATHFVDHTSRNVTHVGQPFYGEALPAAVELAAPYNINMQEVPADEDDMWAPSLADGGYDPFLQFVLLGEGVWPGFLWGLVRVRGNLMENGGLAYKNSPMGGGSGAMPTGAEFSFLFALGGSVSKVLKWRRPYRWMDG</sequence>
<dbReference type="OrthoDB" id="121380at2759"/>
<dbReference type="STRING" id="1336337.A0A3N4J064"/>
<evidence type="ECO:0008006" key="3">
    <source>
        <dbReference type="Google" id="ProtNLM"/>
    </source>
</evidence>
<dbReference type="GO" id="GO:0016702">
    <property type="term" value="F:oxidoreductase activity, acting on single donors with incorporation of molecular oxygen, incorporation of two atoms of oxygen"/>
    <property type="evidence" value="ECO:0007669"/>
    <property type="project" value="InterPro"/>
</dbReference>
<evidence type="ECO:0000313" key="2">
    <source>
        <dbReference type="Proteomes" id="UP000276215"/>
    </source>
</evidence>
<keyword evidence="2" id="KW-1185">Reference proteome</keyword>
<dbReference type="PANTHER" id="PTHR34315">
    <property type="match status" value="1"/>
</dbReference>
<dbReference type="InterPro" id="IPR015889">
    <property type="entry name" value="Intradiol_dOase_core"/>
</dbReference>
<dbReference type="EMBL" id="ML120494">
    <property type="protein sequence ID" value="RPA91536.1"/>
    <property type="molecule type" value="Genomic_DNA"/>
</dbReference>
<organism evidence="1 2">
    <name type="scientific">Choiromyces venosus 120613-1</name>
    <dbReference type="NCBI Taxonomy" id="1336337"/>
    <lineage>
        <taxon>Eukaryota</taxon>
        <taxon>Fungi</taxon>
        <taxon>Dikarya</taxon>
        <taxon>Ascomycota</taxon>
        <taxon>Pezizomycotina</taxon>
        <taxon>Pezizomycetes</taxon>
        <taxon>Pezizales</taxon>
        <taxon>Tuberaceae</taxon>
        <taxon>Choiromyces</taxon>
    </lineage>
</organism>
<dbReference type="GO" id="GO:0005506">
    <property type="term" value="F:iron ion binding"/>
    <property type="evidence" value="ECO:0007669"/>
    <property type="project" value="InterPro"/>
</dbReference>
<reference evidence="1 2" key="1">
    <citation type="journal article" date="2018" name="Nat. Ecol. Evol.">
        <title>Pezizomycetes genomes reveal the molecular basis of ectomycorrhizal truffle lifestyle.</title>
        <authorList>
            <person name="Murat C."/>
            <person name="Payen T."/>
            <person name="Noel B."/>
            <person name="Kuo A."/>
            <person name="Morin E."/>
            <person name="Chen J."/>
            <person name="Kohler A."/>
            <person name="Krizsan K."/>
            <person name="Balestrini R."/>
            <person name="Da Silva C."/>
            <person name="Montanini B."/>
            <person name="Hainaut M."/>
            <person name="Levati E."/>
            <person name="Barry K.W."/>
            <person name="Belfiori B."/>
            <person name="Cichocki N."/>
            <person name="Clum A."/>
            <person name="Dockter R.B."/>
            <person name="Fauchery L."/>
            <person name="Guy J."/>
            <person name="Iotti M."/>
            <person name="Le Tacon F."/>
            <person name="Lindquist E.A."/>
            <person name="Lipzen A."/>
            <person name="Malagnac F."/>
            <person name="Mello A."/>
            <person name="Molinier V."/>
            <person name="Miyauchi S."/>
            <person name="Poulain J."/>
            <person name="Riccioni C."/>
            <person name="Rubini A."/>
            <person name="Sitrit Y."/>
            <person name="Splivallo R."/>
            <person name="Traeger S."/>
            <person name="Wang M."/>
            <person name="Zifcakova L."/>
            <person name="Wipf D."/>
            <person name="Zambonelli A."/>
            <person name="Paolocci F."/>
            <person name="Nowrousian M."/>
            <person name="Ottonello S."/>
            <person name="Baldrian P."/>
            <person name="Spatafora J.W."/>
            <person name="Henrissat B."/>
            <person name="Nagy L.G."/>
            <person name="Aury J.M."/>
            <person name="Wincker P."/>
            <person name="Grigoriev I.V."/>
            <person name="Bonfante P."/>
            <person name="Martin F.M."/>
        </authorList>
    </citation>
    <scope>NUCLEOTIDE SEQUENCE [LARGE SCALE GENOMIC DNA]</scope>
    <source>
        <strain evidence="1 2">120613-1</strain>
    </source>
</reference>